<evidence type="ECO:0000256" key="14">
    <source>
        <dbReference type="PIRSR" id="PIRSR602481-2"/>
    </source>
</evidence>
<feature type="binding site" evidence="13">
    <location>
        <position position="100"/>
    </location>
    <ligand>
        <name>Zn(2+)</name>
        <dbReference type="ChEBI" id="CHEBI:29105"/>
    </ligand>
</feature>
<keyword evidence="11" id="KW-0238">DNA-binding</keyword>
<dbReference type="InterPro" id="IPR002481">
    <property type="entry name" value="FUR"/>
</dbReference>
<evidence type="ECO:0000256" key="11">
    <source>
        <dbReference type="ARBA" id="ARBA00023125"/>
    </source>
</evidence>
<evidence type="ECO:0000256" key="7">
    <source>
        <dbReference type="ARBA" id="ARBA00022723"/>
    </source>
</evidence>
<feature type="binding site" evidence="13">
    <location>
        <position position="137"/>
    </location>
    <ligand>
        <name>Zn(2+)</name>
        <dbReference type="ChEBI" id="CHEBI:29105"/>
    </ligand>
</feature>
<reference evidence="15 16" key="1">
    <citation type="submission" date="2017-02" db="EMBL/GenBank/DDBJ databases">
        <authorList>
            <person name="Peterson S.W."/>
        </authorList>
    </citation>
    <scope>NUCLEOTIDE SEQUENCE [LARGE SCALE GENOMIC DNA]</scope>
    <source>
        <strain evidence="15 16">DSM 18034</strain>
    </source>
</reference>
<evidence type="ECO:0000313" key="15">
    <source>
        <dbReference type="EMBL" id="SKA63975.1"/>
    </source>
</evidence>
<feature type="binding site" evidence="14">
    <location>
        <position position="91"/>
    </location>
    <ligand>
        <name>Fe cation</name>
        <dbReference type="ChEBI" id="CHEBI:24875"/>
    </ligand>
</feature>
<keyword evidence="9 14" id="KW-0408">Iron</keyword>
<evidence type="ECO:0000256" key="5">
    <source>
        <dbReference type="ARBA" id="ARBA00022490"/>
    </source>
</evidence>
<dbReference type="GO" id="GO:0000976">
    <property type="term" value="F:transcription cis-regulatory region binding"/>
    <property type="evidence" value="ECO:0007669"/>
    <property type="project" value="TreeGrafter"/>
</dbReference>
<evidence type="ECO:0000256" key="10">
    <source>
        <dbReference type="ARBA" id="ARBA00023015"/>
    </source>
</evidence>
<proteinExistence type="inferred from homology"/>
<protein>
    <recommendedName>
        <fullName evidence="4">Ferric uptake regulation protein</fullName>
    </recommendedName>
</protein>
<evidence type="ECO:0000256" key="9">
    <source>
        <dbReference type="ARBA" id="ARBA00023004"/>
    </source>
</evidence>
<keyword evidence="7 13" id="KW-0479">Metal-binding</keyword>
<dbReference type="GO" id="GO:0005829">
    <property type="term" value="C:cytosol"/>
    <property type="evidence" value="ECO:0007669"/>
    <property type="project" value="TreeGrafter"/>
</dbReference>
<gene>
    <name evidence="15" type="ORF">SAMN02745702_00243</name>
</gene>
<evidence type="ECO:0000256" key="8">
    <source>
        <dbReference type="ARBA" id="ARBA00022833"/>
    </source>
</evidence>
<dbReference type="Pfam" id="PF01475">
    <property type="entry name" value="FUR"/>
    <property type="match status" value="1"/>
</dbReference>
<dbReference type="InterPro" id="IPR043135">
    <property type="entry name" value="Fur_C"/>
</dbReference>
<evidence type="ECO:0000256" key="6">
    <source>
        <dbReference type="ARBA" id="ARBA00022491"/>
    </source>
</evidence>
<keyword evidence="5" id="KW-0963">Cytoplasm</keyword>
<dbReference type="AlphaFoldDB" id="A0A1T4VG95"/>
<dbReference type="GO" id="GO:1900376">
    <property type="term" value="P:regulation of secondary metabolite biosynthetic process"/>
    <property type="evidence" value="ECO:0007669"/>
    <property type="project" value="TreeGrafter"/>
</dbReference>
<accession>A0A1T4VG95</accession>
<organism evidence="15 16">
    <name type="scientific">Desulfobaculum bizertense DSM 18034</name>
    <dbReference type="NCBI Taxonomy" id="1121442"/>
    <lineage>
        <taxon>Bacteria</taxon>
        <taxon>Pseudomonadati</taxon>
        <taxon>Thermodesulfobacteriota</taxon>
        <taxon>Desulfovibrionia</taxon>
        <taxon>Desulfovibrionales</taxon>
        <taxon>Desulfovibrionaceae</taxon>
        <taxon>Desulfobaculum</taxon>
    </lineage>
</organism>
<dbReference type="STRING" id="1121442.SAMN02745702_00243"/>
<evidence type="ECO:0000256" key="1">
    <source>
        <dbReference type="ARBA" id="ARBA00004496"/>
    </source>
</evidence>
<evidence type="ECO:0000256" key="12">
    <source>
        <dbReference type="ARBA" id="ARBA00023163"/>
    </source>
</evidence>
<dbReference type="OrthoDB" id="8659436at2"/>
<evidence type="ECO:0000256" key="4">
    <source>
        <dbReference type="ARBA" id="ARBA00020910"/>
    </source>
</evidence>
<dbReference type="GO" id="GO:0045892">
    <property type="term" value="P:negative regulation of DNA-templated transcription"/>
    <property type="evidence" value="ECO:0007669"/>
    <property type="project" value="TreeGrafter"/>
</dbReference>
<dbReference type="EMBL" id="FUYA01000001">
    <property type="protein sequence ID" value="SKA63975.1"/>
    <property type="molecule type" value="Genomic_DNA"/>
</dbReference>
<dbReference type="SUPFAM" id="SSF46785">
    <property type="entry name" value="Winged helix' DNA-binding domain"/>
    <property type="match status" value="1"/>
</dbReference>
<dbReference type="InterPro" id="IPR036390">
    <property type="entry name" value="WH_DNA-bd_sf"/>
</dbReference>
<dbReference type="PANTHER" id="PTHR33202">
    <property type="entry name" value="ZINC UPTAKE REGULATION PROTEIN"/>
    <property type="match status" value="1"/>
</dbReference>
<feature type="binding site" evidence="13">
    <location>
        <position position="97"/>
    </location>
    <ligand>
        <name>Zn(2+)</name>
        <dbReference type="ChEBI" id="CHEBI:29105"/>
    </ligand>
</feature>
<evidence type="ECO:0000256" key="13">
    <source>
        <dbReference type="PIRSR" id="PIRSR602481-1"/>
    </source>
</evidence>
<feature type="binding site" evidence="13">
    <location>
        <position position="140"/>
    </location>
    <ligand>
        <name>Zn(2+)</name>
        <dbReference type="ChEBI" id="CHEBI:29105"/>
    </ligand>
</feature>
<dbReference type="GO" id="GO:0003700">
    <property type="term" value="F:DNA-binding transcription factor activity"/>
    <property type="evidence" value="ECO:0007669"/>
    <property type="project" value="InterPro"/>
</dbReference>
<name>A0A1T4VG95_9BACT</name>
<dbReference type="PANTHER" id="PTHR33202:SF2">
    <property type="entry name" value="FERRIC UPTAKE REGULATION PROTEIN"/>
    <property type="match status" value="1"/>
</dbReference>
<dbReference type="InterPro" id="IPR036388">
    <property type="entry name" value="WH-like_DNA-bd_sf"/>
</dbReference>
<comment type="subcellular location">
    <subcellularLocation>
        <location evidence="1">Cytoplasm</location>
    </subcellularLocation>
</comment>
<dbReference type="Proteomes" id="UP000189733">
    <property type="component" value="Unassembled WGS sequence"/>
</dbReference>
<keyword evidence="10" id="KW-0805">Transcription regulation</keyword>
<evidence type="ECO:0000256" key="3">
    <source>
        <dbReference type="ARBA" id="ARBA00011738"/>
    </source>
</evidence>
<dbReference type="RefSeq" id="WP_078683564.1">
    <property type="nucleotide sequence ID" value="NZ_FUYA01000001.1"/>
</dbReference>
<dbReference type="GO" id="GO:0008270">
    <property type="term" value="F:zinc ion binding"/>
    <property type="evidence" value="ECO:0007669"/>
    <property type="project" value="TreeGrafter"/>
</dbReference>
<feature type="binding site" evidence="14">
    <location>
        <position position="129"/>
    </location>
    <ligand>
        <name>Fe cation</name>
        <dbReference type="ChEBI" id="CHEBI:24875"/>
    </ligand>
</feature>
<comment type="cofactor">
    <cofactor evidence="14">
        <name>Mn(2+)</name>
        <dbReference type="ChEBI" id="CHEBI:29035"/>
    </cofactor>
    <cofactor evidence="14">
        <name>Fe(2+)</name>
        <dbReference type="ChEBI" id="CHEBI:29033"/>
    </cofactor>
    <text evidence="14">Binds 1 Mn(2+) or Fe(2+) ion per subunit.</text>
</comment>
<keyword evidence="12" id="KW-0804">Transcription</keyword>
<feature type="binding site" evidence="14">
    <location>
        <position position="93"/>
    </location>
    <ligand>
        <name>Fe cation</name>
        <dbReference type="ChEBI" id="CHEBI:24875"/>
    </ligand>
</feature>
<dbReference type="CDD" id="cd07153">
    <property type="entry name" value="Fur_like"/>
    <property type="match status" value="1"/>
</dbReference>
<sequence>MKEPLVVFTDYLARKNLKMTPQRRLILEIFLKESGHHTSEDLYNIVKKSDKSIGQATVYRTLKLLCESGLAKEVNFGDGVTRYEQQYGFSHHDHIICEECGKAIAVVDDKIEQLQERLAAEHGFVLTGHEMYLYGICADCRKKDKKLKADTED</sequence>
<evidence type="ECO:0000313" key="16">
    <source>
        <dbReference type="Proteomes" id="UP000189733"/>
    </source>
</evidence>
<keyword evidence="16" id="KW-1185">Reference proteome</keyword>
<evidence type="ECO:0000256" key="2">
    <source>
        <dbReference type="ARBA" id="ARBA00007957"/>
    </source>
</evidence>
<dbReference type="Gene3D" id="3.30.1490.190">
    <property type="match status" value="1"/>
</dbReference>
<keyword evidence="8 13" id="KW-0862">Zinc</keyword>
<keyword evidence="6" id="KW-0678">Repressor</keyword>
<comment type="cofactor">
    <cofactor evidence="13">
        <name>Zn(2+)</name>
        <dbReference type="ChEBI" id="CHEBI:29105"/>
    </cofactor>
    <text evidence="13">Binds 1 zinc ion per subunit.</text>
</comment>
<comment type="similarity">
    <text evidence="2">Belongs to the Fur family.</text>
</comment>
<feature type="binding site" evidence="14">
    <location>
        <position position="112"/>
    </location>
    <ligand>
        <name>Fe cation</name>
        <dbReference type="ChEBI" id="CHEBI:24875"/>
    </ligand>
</feature>
<comment type="subunit">
    <text evidence="3">Homodimer.</text>
</comment>
<dbReference type="FunFam" id="3.30.1490.190:FF:000001">
    <property type="entry name" value="Ferric uptake regulation protein"/>
    <property type="match status" value="1"/>
</dbReference>
<dbReference type="Gene3D" id="1.10.10.10">
    <property type="entry name" value="Winged helix-like DNA-binding domain superfamily/Winged helix DNA-binding domain"/>
    <property type="match status" value="1"/>
</dbReference>